<dbReference type="PANTHER" id="PTHR43072:SF60">
    <property type="entry name" value="L-2,4-DIAMINOBUTYRIC ACID ACETYLTRANSFERASE"/>
    <property type="match status" value="1"/>
</dbReference>
<evidence type="ECO:0000313" key="13">
    <source>
        <dbReference type="Proteomes" id="UP000707731"/>
    </source>
</evidence>
<comment type="similarity">
    <text evidence="3 9">Belongs to the acetyltransferase family. EctA subfamily.</text>
</comment>
<sequence>MSPQTLSTYATISDTTLPDDTESAHAAPSRGVVTAARPRPVTPPWEVSDRVGTALLRTPRIGDAPDIWRIAKESRVLDTNSSYAYLLWCRDFPGTTVVAEVDGKIVGFVTGYLRPERPDTVFVWQVAVSASQRGRGTGTAMIENLLDRVAPHGVTALETTISPDNPASIAMFAAVARRRGAEFTKRPLFEADAFPDEHAAEELYEISPITKEIR</sequence>
<dbReference type="EC" id="2.3.1.178" evidence="4 9"/>
<feature type="region of interest" description="Disordered" evidence="10">
    <location>
        <begin position="1"/>
        <end position="43"/>
    </location>
</feature>
<keyword evidence="13" id="KW-1185">Reference proteome</keyword>
<gene>
    <name evidence="9 12" type="primary">ectA</name>
    <name evidence="12" type="ORF">IU449_03100</name>
</gene>
<dbReference type="PROSITE" id="PS51186">
    <property type="entry name" value="GNAT"/>
    <property type="match status" value="1"/>
</dbReference>
<accession>A0ABS0D4Y2</accession>
<dbReference type="CDD" id="cd04301">
    <property type="entry name" value="NAT_SF"/>
    <property type="match status" value="1"/>
</dbReference>
<evidence type="ECO:0000256" key="4">
    <source>
        <dbReference type="ARBA" id="ARBA00012355"/>
    </source>
</evidence>
<dbReference type="InterPro" id="IPR000182">
    <property type="entry name" value="GNAT_dom"/>
</dbReference>
<evidence type="ECO:0000256" key="2">
    <source>
        <dbReference type="ARBA" id="ARBA00004978"/>
    </source>
</evidence>
<keyword evidence="7 9" id="KW-0012">Acyltransferase</keyword>
<dbReference type="Gene3D" id="3.40.630.30">
    <property type="match status" value="1"/>
</dbReference>
<comment type="caution">
    <text evidence="12">The sequence shown here is derived from an EMBL/GenBank/DDBJ whole genome shotgun (WGS) entry which is preliminary data.</text>
</comment>
<evidence type="ECO:0000256" key="10">
    <source>
        <dbReference type="SAM" id="MobiDB-lite"/>
    </source>
</evidence>
<dbReference type="Proteomes" id="UP000707731">
    <property type="component" value="Unassembled WGS sequence"/>
</dbReference>
<dbReference type="NCBIfam" id="TIGR02406">
    <property type="entry name" value="ectoine_EctA"/>
    <property type="match status" value="1"/>
</dbReference>
<evidence type="ECO:0000256" key="1">
    <source>
        <dbReference type="ARBA" id="ARBA00003741"/>
    </source>
</evidence>
<evidence type="ECO:0000256" key="9">
    <source>
        <dbReference type="RuleBase" id="RU365045"/>
    </source>
</evidence>
<dbReference type="InterPro" id="IPR012772">
    <property type="entry name" value="Ectoine_EctA"/>
</dbReference>
<evidence type="ECO:0000256" key="8">
    <source>
        <dbReference type="ARBA" id="ARBA00048924"/>
    </source>
</evidence>
<dbReference type="InterPro" id="IPR016181">
    <property type="entry name" value="Acyl_CoA_acyltransferase"/>
</dbReference>
<protein>
    <recommendedName>
        <fullName evidence="5 9">L-2,4-diaminobutyric acid acetyltransferase</fullName>
        <shortName evidence="9">DABA acetyltransferase</shortName>
        <ecNumber evidence="4 9">2.3.1.178</ecNumber>
    </recommendedName>
</protein>
<proteinExistence type="inferred from homology"/>
<feature type="domain" description="N-acetyltransferase" evidence="11">
    <location>
        <begin position="54"/>
        <end position="201"/>
    </location>
</feature>
<evidence type="ECO:0000256" key="3">
    <source>
        <dbReference type="ARBA" id="ARBA00010712"/>
    </source>
</evidence>
<keyword evidence="6 9" id="KW-0808">Transferase</keyword>
<evidence type="ECO:0000259" key="11">
    <source>
        <dbReference type="PROSITE" id="PS51186"/>
    </source>
</evidence>
<comment type="function">
    <text evidence="1 9">Catalyzes the acetylation of L-2,4-diaminobutyrate (DABA) to gamma-N-acetyl-alpha,gamma-diaminobutyric acid (ADABA) with acetyl coenzyme A.</text>
</comment>
<evidence type="ECO:0000256" key="5">
    <source>
        <dbReference type="ARBA" id="ARBA00017935"/>
    </source>
</evidence>
<dbReference type="PANTHER" id="PTHR43072">
    <property type="entry name" value="N-ACETYLTRANSFERASE"/>
    <property type="match status" value="1"/>
</dbReference>
<comment type="pathway">
    <text evidence="2 9">Amine and polyamine biosynthesis; ectoine biosynthesis; L-ectoine from L-aspartate 4-semialdehyde: step 2/3.</text>
</comment>
<dbReference type="Pfam" id="PF00583">
    <property type="entry name" value="Acetyltransf_1"/>
    <property type="match status" value="1"/>
</dbReference>
<evidence type="ECO:0000256" key="7">
    <source>
        <dbReference type="ARBA" id="ARBA00023315"/>
    </source>
</evidence>
<evidence type="ECO:0000256" key="6">
    <source>
        <dbReference type="ARBA" id="ARBA00022679"/>
    </source>
</evidence>
<reference evidence="12 13" key="1">
    <citation type="submission" date="2020-10" db="EMBL/GenBank/DDBJ databases">
        <title>Identification of Nocardia species via Next-generation sequencing and recognition of intraspecies genetic diversity.</title>
        <authorList>
            <person name="Li P."/>
            <person name="Li P."/>
            <person name="Lu B."/>
        </authorList>
    </citation>
    <scope>NUCLEOTIDE SEQUENCE [LARGE SCALE GENOMIC DNA]</scope>
    <source>
        <strain evidence="12 13">BJ06-0143</strain>
    </source>
</reference>
<comment type="catalytic activity">
    <reaction evidence="8 9">
        <text>L-2,4-diaminobutanoate + acetyl-CoA = (2S)-4-acetamido-2-aminobutanoate + CoA + H(+)</text>
        <dbReference type="Rhea" id="RHEA:16901"/>
        <dbReference type="ChEBI" id="CHEBI:15378"/>
        <dbReference type="ChEBI" id="CHEBI:57287"/>
        <dbReference type="ChEBI" id="CHEBI:57288"/>
        <dbReference type="ChEBI" id="CHEBI:58761"/>
        <dbReference type="ChEBI" id="CHEBI:58929"/>
        <dbReference type="EC" id="2.3.1.178"/>
    </reaction>
</comment>
<organism evidence="12 13">
    <name type="scientific">Nocardia higoensis</name>
    <dbReference type="NCBI Taxonomy" id="228599"/>
    <lineage>
        <taxon>Bacteria</taxon>
        <taxon>Bacillati</taxon>
        <taxon>Actinomycetota</taxon>
        <taxon>Actinomycetes</taxon>
        <taxon>Mycobacteriales</taxon>
        <taxon>Nocardiaceae</taxon>
        <taxon>Nocardia</taxon>
    </lineage>
</organism>
<name>A0ABS0D4Y2_9NOCA</name>
<evidence type="ECO:0000313" key="12">
    <source>
        <dbReference type="EMBL" id="MBF6353545.1"/>
    </source>
</evidence>
<feature type="compositionally biased region" description="Polar residues" evidence="10">
    <location>
        <begin position="1"/>
        <end position="18"/>
    </location>
</feature>
<dbReference type="GO" id="GO:0033816">
    <property type="term" value="F:diaminobutyrate acetyltransferase activity"/>
    <property type="evidence" value="ECO:0007669"/>
    <property type="project" value="UniProtKB-EC"/>
</dbReference>
<dbReference type="EMBL" id="JADLQN010000001">
    <property type="protein sequence ID" value="MBF6353545.1"/>
    <property type="molecule type" value="Genomic_DNA"/>
</dbReference>
<dbReference type="SUPFAM" id="SSF55729">
    <property type="entry name" value="Acyl-CoA N-acyltransferases (Nat)"/>
    <property type="match status" value="1"/>
</dbReference>